<sequence length="414" mass="45846">MTAPKSVDVGRFLREELGSASPDLLRSMVKTFAEALMSAEADAVCGAPYGERSDERTNQRNGYRHRDWDTRAGTVELAIPKLRQGSYFPDWLLQHRRRAEQALISVVATAYLLGVSTRRVEKLVEQLGITGLSKSQVSEMAAHLDAQVEAFRNRPLDAGPYTFLALDALVVKVRERGRIVGVHTLVATGVNSDGQREVLGLDVTSEEDGAGWLAFLRSLTARGLSGVKLVVSDAHRGLVAAIGATLPGAAWQRCRTHYLRNLLPKVPKSAQPWVATLIRTIFDQPDADAVQAQYTRTVTTLAERFPDAADHLDDAREELLAFTTFPRVIWKQIWSNNPQERLNKEIRRRTDVVGIFPNRAAIIRLIGAVLAEQTDEWTEGRRYMGLDILTKARLTVITTEGTQPDTDTTQLAAA</sequence>
<keyword evidence="5 6" id="KW-0233">DNA recombination</keyword>
<comment type="similarity">
    <text evidence="2 6">Belongs to the transposase mutator family.</text>
</comment>
<dbReference type="InterPro" id="IPR001207">
    <property type="entry name" value="Transposase_mutator"/>
</dbReference>
<name>A0ABN2DJW0_9ACTN</name>
<comment type="function">
    <text evidence="1 6">Required for the transposition of the insertion element.</text>
</comment>
<evidence type="ECO:0000256" key="4">
    <source>
        <dbReference type="ARBA" id="ARBA00023125"/>
    </source>
</evidence>
<protein>
    <recommendedName>
        <fullName evidence="6">Mutator family transposase</fullName>
    </recommendedName>
</protein>
<dbReference type="Pfam" id="PF00872">
    <property type="entry name" value="Transposase_mut"/>
    <property type="match status" value="1"/>
</dbReference>
<evidence type="ECO:0000256" key="3">
    <source>
        <dbReference type="ARBA" id="ARBA00022578"/>
    </source>
</evidence>
<evidence type="ECO:0000313" key="8">
    <source>
        <dbReference type="Proteomes" id="UP001501470"/>
    </source>
</evidence>
<evidence type="ECO:0000256" key="6">
    <source>
        <dbReference type="RuleBase" id="RU365089"/>
    </source>
</evidence>
<proteinExistence type="inferred from homology"/>
<gene>
    <name evidence="7" type="ORF">GCM10009827_120420</name>
</gene>
<dbReference type="Proteomes" id="UP001501470">
    <property type="component" value="Unassembled WGS sequence"/>
</dbReference>
<dbReference type="EMBL" id="BAAAQD010000088">
    <property type="protein sequence ID" value="GAA1579035.1"/>
    <property type="molecule type" value="Genomic_DNA"/>
</dbReference>
<evidence type="ECO:0000256" key="5">
    <source>
        <dbReference type="ARBA" id="ARBA00023172"/>
    </source>
</evidence>
<evidence type="ECO:0000313" key="7">
    <source>
        <dbReference type="EMBL" id="GAA1579035.1"/>
    </source>
</evidence>
<keyword evidence="3 6" id="KW-0815">Transposition</keyword>
<reference evidence="7 8" key="1">
    <citation type="journal article" date="2019" name="Int. J. Syst. Evol. Microbiol.">
        <title>The Global Catalogue of Microorganisms (GCM) 10K type strain sequencing project: providing services to taxonomists for standard genome sequencing and annotation.</title>
        <authorList>
            <consortium name="The Broad Institute Genomics Platform"/>
            <consortium name="The Broad Institute Genome Sequencing Center for Infectious Disease"/>
            <person name="Wu L."/>
            <person name="Ma J."/>
        </authorList>
    </citation>
    <scope>NUCLEOTIDE SEQUENCE [LARGE SCALE GENOMIC DNA]</scope>
    <source>
        <strain evidence="7 8">JCM 15933</strain>
    </source>
</reference>
<keyword evidence="8" id="KW-1185">Reference proteome</keyword>
<dbReference type="RefSeq" id="WP_344516077.1">
    <property type="nucleotide sequence ID" value="NZ_BAAAQD010000088.1"/>
</dbReference>
<evidence type="ECO:0000256" key="2">
    <source>
        <dbReference type="ARBA" id="ARBA00010961"/>
    </source>
</evidence>
<accession>A0ABN2DJW0</accession>
<dbReference type="PANTHER" id="PTHR33217">
    <property type="entry name" value="TRANSPOSASE FOR INSERTION SEQUENCE ELEMENT IS1081"/>
    <property type="match status" value="1"/>
</dbReference>
<organism evidence="7 8">
    <name type="scientific">Dactylosporangium maewongense</name>
    <dbReference type="NCBI Taxonomy" id="634393"/>
    <lineage>
        <taxon>Bacteria</taxon>
        <taxon>Bacillati</taxon>
        <taxon>Actinomycetota</taxon>
        <taxon>Actinomycetes</taxon>
        <taxon>Micromonosporales</taxon>
        <taxon>Micromonosporaceae</taxon>
        <taxon>Dactylosporangium</taxon>
    </lineage>
</organism>
<dbReference type="NCBIfam" id="NF033543">
    <property type="entry name" value="transpos_IS256"/>
    <property type="match status" value="1"/>
</dbReference>
<dbReference type="PROSITE" id="PS01007">
    <property type="entry name" value="TRANSPOSASE_MUTATOR"/>
    <property type="match status" value="1"/>
</dbReference>
<dbReference type="PANTHER" id="PTHR33217:SF7">
    <property type="entry name" value="TRANSPOSASE FOR INSERTION SEQUENCE ELEMENT IS1081"/>
    <property type="match status" value="1"/>
</dbReference>
<keyword evidence="4 6" id="KW-0238">DNA-binding</keyword>
<comment type="caution">
    <text evidence="7">The sequence shown here is derived from an EMBL/GenBank/DDBJ whole genome shotgun (WGS) entry which is preliminary data.</text>
</comment>
<evidence type="ECO:0000256" key="1">
    <source>
        <dbReference type="ARBA" id="ARBA00002190"/>
    </source>
</evidence>
<keyword evidence="6" id="KW-0814">Transposable element</keyword>